<feature type="compositionally biased region" description="Basic residues" evidence="1">
    <location>
        <begin position="22"/>
        <end position="32"/>
    </location>
</feature>
<evidence type="ECO:0000256" key="1">
    <source>
        <dbReference type="SAM" id="MobiDB-lite"/>
    </source>
</evidence>
<reference evidence="2 3" key="1">
    <citation type="submission" date="2019-07" db="EMBL/GenBank/DDBJ databases">
        <title>WGS assembly of Gossypium tomentosum.</title>
        <authorList>
            <person name="Chen Z.J."/>
            <person name="Sreedasyam A."/>
            <person name="Ando A."/>
            <person name="Song Q."/>
            <person name="De L."/>
            <person name="Hulse-Kemp A."/>
            <person name="Ding M."/>
            <person name="Ye W."/>
            <person name="Kirkbride R."/>
            <person name="Jenkins J."/>
            <person name="Plott C."/>
            <person name="Lovell J."/>
            <person name="Lin Y.-M."/>
            <person name="Vaughn R."/>
            <person name="Liu B."/>
            <person name="Li W."/>
            <person name="Simpson S."/>
            <person name="Scheffler B."/>
            <person name="Saski C."/>
            <person name="Grover C."/>
            <person name="Hu G."/>
            <person name="Conover J."/>
            <person name="Carlson J."/>
            <person name="Shu S."/>
            <person name="Boston L."/>
            <person name="Williams M."/>
            <person name="Peterson D."/>
            <person name="Mcgee K."/>
            <person name="Jones D."/>
            <person name="Wendel J."/>
            <person name="Stelly D."/>
            <person name="Grimwood J."/>
            <person name="Schmutz J."/>
        </authorList>
    </citation>
    <scope>NUCLEOTIDE SEQUENCE [LARGE SCALE GENOMIC DNA]</scope>
    <source>
        <strain evidence="2">7179.01</strain>
    </source>
</reference>
<organism evidence="2 3">
    <name type="scientific">Gossypium tomentosum</name>
    <name type="common">Hawaiian cotton</name>
    <name type="synonym">Gossypium sandvicense</name>
    <dbReference type="NCBI Taxonomy" id="34277"/>
    <lineage>
        <taxon>Eukaryota</taxon>
        <taxon>Viridiplantae</taxon>
        <taxon>Streptophyta</taxon>
        <taxon>Embryophyta</taxon>
        <taxon>Tracheophyta</taxon>
        <taxon>Spermatophyta</taxon>
        <taxon>Magnoliopsida</taxon>
        <taxon>eudicotyledons</taxon>
        <taxon>Gunneridae</taxon>
        <taxon>Pentapetalae</taxon>
        <taxon>rosids</taxon>
        <taxon>malvids</taxon>
        <taxon>Malvales</taxon>
        <taxon>Malvaceae</taxon>
        <taxon>Malvoideae</taxon>
        <taxon>Gossypium</taxon>
    </lineage>
</organism>
<accession>A0A5D2JAV0</accession>
<feature type="compositionally biased region" description="Basic residues" evidence="1">
    <location>
        <begin position="1"/>
        <end position="12"/>
    </location>
</feature>
<dbReference type="AlphaFoldDB" id="A0A5D2JAV0"/>
<proteinExistence type="predicted"/>
<protein>
    <submittedName>
        <fullName evidence="2">Uncharacterized protein</fullName>
    </submittedName>
</protein>
<keyword evidence="3" id="KW-1185">Reference proteome</keyword>
<feature type="region of interest" description="Disordered" evidence="1">
    <location>
        <begin position="1"/>
        <end position="40"/>
    </location>
</feature>
<name>A0A5D2JAV0_GOSTO</name>
<sequence length="72" mass="8360">MPLKKISKKKKTQPPLFSLGRMGHHRPHHARWSKAPNGRLYTPFQGPTEGRIFMALRPRSKTPNATFLARLW</sequence>
<evidence type="ECO:0000313" key="3">
    <source>
        <dbReference type="Proteomes" id="UP000322667"/>
    </source>
</evidence>
<dbReference type="Proteomes" id="UP000322667">
    <property type="component" value="Chromosome D10"/>
</dbReference>
<dbReference type="EMBL" id="CM017632">
    <property type="protein sequence ID" value="TYH51429.1"/>
    <property type="molecule type" value="Genomic_DNA"/>
</dbReference>
<gene>
    <name evidence="2" type="ORF">ES332_D10G273700v1</name>
</gene>
<evidence type="ECO:0000313" key="2">
    <source>
        <dbReference type="EMBL" id="TYH51429.1"/>
    </source>
</evidence>